<keyword evidence="8" id="KW-0902">Two-component regulatory system</keyword>
<dbReference type="Gene3D" id="3.30.1380.20">
    <property type="entry name" value="Trafficking protein particle complex subunit 3"/>
    <property type="match status" value="1"/>
</dbReference>
<dbReference type="GO" id="GO:0005524">
    <property type="term" value="F:ATP binding"/>
    <property type="evidence" value="ECO:0007669"/>
    <property type="project" value="UniProtKB-KW"/>
</dbReference>
<dbReference type="Pfam" id="PF06505">
    <property type="entry name" value="XylR_N"/>
    <property type="match status" value="1"/>
</dbReference>
<evidence type="ECO:0000256" key="4">
    <source>
        <dbReference type="ARBA" id="ARBA00022679"/>
    </source>
</evidence>
<organism evidence="10 11">
    <name type="scientific">Rhodoplanes serenus</name>
    <dbReference type="NCBI Taxonomy" id="200615"/>
    <lineage>
        <taxon>Bacteria</taxon>
        <taxon>Pseudomonadati</taxon>
        <taxon>Pseudomonadota</taxon>
        <taxon>Alphaproteobacteria</taxon>
        <taxon>Hyphomicrobiales</taxon>
        <taxon>Nitrobacteraceae</taxon>
        <taxon>Rhodoplanes</taxon>
    </lineage>
</organism>
<dbReference type="SUPFAM" id="SSF47384">
    <property type="entry name" value="Homodimeric domain of signal transducing histidine kinase"/>
    <property type="match status" value="1"/>
</dbReference>
<dbReference type="RefSeq" id="WP_207211619.1">
    <property type="nucleotide sequence ID" value="NZ_UWOC01000207.1"/>
</dbReference>
<dbReference type="Pfam" id="PF02830">
    <property type="entry name" value="V4R"/>
    <property type="match status" value="1"/>
</dbReference>
<protein>
    <recommendedName>
        <fullName evidence="2">histidine kinase</fullName>
        <ecNumber evidence="2">2.7.13.3</ecNumber>
    </recommendedName>
</protein>
<keyword evidence="7" id="KW-0067">ATP-binding</keyword>
<evidence type="ECO:0000259" key="9">
    <source>
        <dbReference type="PROSITE" id="PS50109"/>
    </source>
</evidence>
<dbReference type="PANTHER" id="PTHR43065">
    <property type="entry name" value="SENSOR HISTIDINE KINASE"/>
    <property type="match status" value="1"/>
</dbReference>
<sequence length="589" mass="64137">MLAHDLSLADVLGFDPDTGRIDFCGRRAMLVHADALGALRKELVDTLGLDTARVILTRYGFSCGQNDARHVERVGGFASAADFVMVGPRLHMFGGVARVVIEKLSVPTEGSRYAMAGTWHASYEAEQHLRLFGPAAEPVCWTLAGYASGFSSTAFDTPMICIEDCCVARHDPQCAWRLVSAASCGPELDEHRKAFMPLDLAQQINLLEQKVEQRTADLRVSESRYRDLVDNLPEIIFSLDPLGRLVHLNRAGRQRLRIDPEGGTIPLARLMPLKHRRRLVRLLHRIGETRAEGRIEVTLRSLSDEDIAVQLQLSPIMDGDRLTGYRGLAIDIGPVQARERKLAEYASTLESQLLQATRLAGLGQFASGIAHEINNPIGLISAYAEDLLDTLGDRPDAAATARLRNGLAIIQDQAYRCKAITRNVLSFARDQAVNLETSDIGALVREKVHFFTERASASGLDVHLDVAPALPPVRTDPILLGQVLLNLLKNAAEALNGRGTVWVGLAPSRNRMRLEVADNGPGLAPDIIDKVFDPFFTTKAPDQGTGLGLSICYGIVRSLGGNLSCGNRQAGGAWFRVSLPLTGSERGDA</sequence>
<dbReference type="Pfam" id="PF02518">
    <property type="entry name" value="HATPase_c"/>
    <property type="match status" value="1"/>
</dbReference>
<dbReference type="InterPro" id="IPR036890">
    <property type="entry name" value="HATPase_C_sf"/>
</dbReference>
<dbReference type="PRINTS" id="PR00344">
    <property type="entry name" value="BCTRLSENSOR"/>
</dbReference>
<evidence type="ECO:0000256" key="6">
    <source>
        <dbReference type="ARBA" id="ARBA00022777"/>
    </source>
</evidence>
<dbReference type="CDD" id="cd00082">
    <property type="entry name" value="HisKA"/>
    <property type="match status" value="1"/>
</dbReference>
<dbReference type="InterPro" id="IPR004096">
    <property type="entry name" value="V4R"/>
</dbReference>
<dbReference type="InterPro" id="IPR036097">
    <property type="entry name" value="HisK_dim/P_sf"/>
</dbReference>
<keyword evidence="11" id="KW-1185">Reference proteome</keyword>
<evidence type="ECO:0000256" key="3">
    <source>
        <dbReference type="ARBA" id="ARBA00022553"/>
    </source>
</evidence>
<dbReference type="AlphaFoldDB" id="A0A3S4B8F3"/>
<dbReference type="SUPFAM" id="SSF55874">
    <property type="entry name" value="ATPase domain of HSP90 chaperone/DNA topoisomerase II/histidine kinase"/>
    <property type="match status" value="1"/>
</dbReference>
<dbReference type="SMART" id="SM00388">
    <property type="entry name" value="HisKA"/>
    <property type="match status" value="1"/>
</dbReference>
<keyword evidence="3" id="KW-0597">Phosphoprotein</keyword>
<reference evidence="11" key="1">
    <citation type="submission" date="2018-10" db="EMBL/GenBank/DDBJ databases">
        <authorList>
            <person name="Peiro R."/>
            <person name="Begona"/>
            <person name="Cbmso G."/>
            <person name="Lopez M."/>
            <person name="Gonzalez S."/>
            <person name="Sacristan E."/>
            <person name="Castillo E."/>
        </authorList>
    </citation>
    <scope>NUCLEOTIDE SEQUENCE [LARGE SCALE GENOMIC DNA]</scope>
</reference>
<keyword evidence="5" id="KW-0547">Nucleotide-binding</keyword>
<comment type="catalytic activity">
    <reaction evidence="1">
        <text>ATP + protein L-histidine = ADP + protein N-phospho-L-histidine.</text>
        <dbReference type="EC" id="2.7.13.3"/>
    </reaction>
</comment>
<dbReference type="Gene3D" id="3.30.565.10">
    <property type="entry name" value="Histidine kinase-like ATPase, C-terminal domain"/>
    <property type="match status" value="1"/>
</dbReference>
<dbReference type="Gene3D" id="3.30.450.20">
    <property type="entry name" value="PAS domain"/>
    <property type="match status" value="1"/>
</dbReference>
<dbReference type="PROSITE" id="PS50109">
    <property type="entry name" value="HIS_KIN"/>
    <property type="match status" value="1"/>
</dbReference>
<evidence type="ECO:0000256" key="8">
    <source>
        <dbReference type="ARBA" id="ARBA00023012"/>
    </source>
</evidence>
<dbReference type="SMART" id="SM00387">
    <property type="entry name" value="HATPase_c"/>
    <property type="match status" value="1"/>
</dbReference>
<name>A0A3S4B8F3_9BRAD</name>
<evidence type="ECO:0000256" key="7">
    <source>
        <dbReference type="ARBA" id="ARBA00022840"/>
    </source>
</evidence>
<dbReference type="Proteomes" id="UP000289200">
    <property type="component" value="Unassembled WGS sequence"/>
</dbReference>
<dbReference type="SUPFAM" id="SSF55785">
    <property type="entry name" value="PYP-like sensor domain (PAS domain)"/>
    <property type="match status" value="1"/>
</dbReference>
<dbReference type="GO" id="GO:0000155">
    <property type="term" value="F:phosphorelay sensor kinase activity"/>
    <property type="evidence" value="ECO:0007669"/>
    <property type="project" value="InterPro"/>
</dbReference>
<dbReference type="SUPFAM" id="SSF111126">
    <property type="entry name" value="Ligand-binding domain in the NO signalling and Golgi transport"/>
    <property type="match status" value="1"/>
</dbReference>
<dbReference type="EMBL" id="UWOC01000207">
    <property type="protein sequence ID" value="VCU11636.1"/>
    <property type="molecule type" value="Genomic_DNA"/>
</dbReference>
<evidence type="ECO:0000313" key="11">
    <source>
        <dbReference type="Proteomes" id="UP000289200"/>
    </source>
</evidence>
<dbReference type="InterPro" id="IPR003661">
    <property type="entry name" value="HisK_dim/P_dom"/>
</dbReference>
<accession>A0A3S4B8F3</accession>
<dbReference type="InterPro" id="IPR024096">
    <property type="entry name" value="NO_sig/Golgi_transp_ligand-bd"/>
</dbReference>
<evidence type="ECO:0000256" key="1">
    <source>
        <dbReference type="ARBA" id="ARBA00000085"/>
    </source>
</evidence>
<dbReference type="SMART" id="SM00989">
    <property type="entry name" value="V4R"/>
    <property type="match status" value="1"/>
</dbReference>
<dbReference type="InterPro" id="IPR005467">
    <property type="entry name" value="His_kinase_dom"/>
</dbReference>
<evidence type="ECO:0000256" key="2">
    <source>
        <dbReference type="ARBA" id="ARBA00012438"/>
    </source>
</evidence>
<dbReference type="InterPro" id="IPR004358">
    <property type="entry name" value="Sig_transdc_His_kin-like_C"/>
</dbReference>
<proteinExistence type="predicted"/>
<dbReference type="Gene3D" id="1.10.287.130">
    <property type="match status" value="1"/>
</dbReference>
<gene>
    <name evidence="10" type="primary">zraS_2</name>
    <name evidence="10" type="ORF">RHODGE_RHODGE_04850</name>
</gene>
<dbReference type="InterPro" id="IPR003594">
    <property type="entry name" value="HATPase_dom"/>
</dbReference>
<evidence type="ECO:0000256" key="5">
    <source>
        <dbReference type="ARBA" id="ARBA00022741"/>
    </source>
</evidence>
<evidence type="ECO:0000313" key="10">
    <source>
        <dbReference type="EMBL" id="VCU11636.1"/>
    </source>
</evidence>
<dbReference type="InterPro" id="IPR035965">
    <property type="entry name" value="PAS-like_dom_sf"/>
</dbReference>
<dbReference type="PANTHER" id="PTHR43065:SF10">
    <property type="entry name" value="PEROXIDE STRESS-ACTIVATED HISTIDINE KINASE MAK3"/>
    <property type="match status" value="1"/>
</dbReference>
<feature type="domain" description="Histidine kinase" evidence="9">
    <location>
        <begin position="368"/>
        <end position="583"/>
    </location>
</feature>
<comment type="caution">
    <text evidence="10">The sequence shown here is derived from an EMBL/GenBank/DDBJ whole genome shotgun (WGS) entry which is preliminary data.</text>
</comment>
<dbReference type="InterPro" id="IPR010523">
    <property type="entry name" value="XylR_N"/>
</dbReference>
<keyword evidence="6" id="KW-0418">Kinase</keyword>
<dbReference type="EC" id="2.7.13.3" evidence="2"/>
<keyword evidence="4" id="KW-0808">Transferase</keyword>
<dbReference type="Pfam" id="PF00512">
    <property type="entry name" value="HisKA"/>
    <property type="match status" value="1"/>
</dbReference>